<protein>
    <submittedName>
        <fullName evidence="1">Uncharacterized protein</fullName>
    </submittedName>
</protein>
<evidence type="ECO:0000313" key="2">
    <source>
        <dbReference type="Proteomes" id="UP001148662"/>
    </source>
</evidence>
<comment type="caution">
    <text evidence="1">The sequence shown here is derived from an EMBL/GenBank/DDBJ whole genome shotgun (WGS) entry which is preliminary data.</text>
</comment>
<keyword evidence="2" id="KW-1185">Reference proteome</keyword>
<proteinExistence type="predicted"/>
<name>A0ACC1T7K5_9APHY</name>
<dbReference type="Proteomes" id="UP001148662">
    <property type="component" value="Unassembled WGS sequence"/>
</dbReference>
<organism evidence="1 2">
    <name type="scientific">Phlebia brevispora</name>
    <dbReference type="NCBI Taxonomy" id="194682"/>
    <lineage>
        <taxon>Eukaryota</taxon>
        <taxon>Fungi</taxon>
        <taxon>Dikarya</taxon>
        <taxon>Basidiomycota</taxon>
        <taxon>Agaricomycotina</taxon>
        <taxon>Agaricomycetes</taxon>
        <taxon>Polyporales</taxon>
        <taxon>Meruliaceae</taxon>
        <taxon>Phlebia</taxon>
    </lineage>
</organism>
<dbReference type="EMBL" id="JANHOG010000417">
    <property type="protein sequence ID" value="KAJ3554572.1"/>
    <property type="molecule type" value="Genomic_DNA"/>
</dbReference>
<reference evidence="1" key="1">
    <citation type="submission" date="2022-07" db="EMBL/GenBank/DDBJ databases">
        <title>Genome Sequence of Phlebia brevispora.</title>
        <authorList>
            <person name="Buettner E."/>
        </authorList>
    </citation>
    <scope>NUCLEOTIDE SEQUENCE</scope>
    <source>
        <strain evidence="1">MPL23</strain>
    </source>
</reference>
<gene>
    <name evidence="1" type="ORF">NM688_g3035</name>
</gene>
<evidence type="ECO:0000313" key="1">
    <source>
        <dbReference type="EMBL" id="KAJ3554572.1"/>
    </source>
</evidence>
<sequence>MVQGPPPHEAGSSGSSQQFSQSFGGQESVQDTYHGEDPDSYGPLSTVPEQSPYAYQFRQASYLPSGTSSWHEVSQRSPEHRYNAGNWHSLPAGSSPSASTPIQRQDGGPTCFPSTATVPLQGHTAAITTPGHQPEVGSAPLAASPSFRKSWDVILKHFLQEVGLTQTLRGFEADMLILNSAWEQKKVPSALAQLKQDLTKLVDGTYAVPGEGEPPMKPLEERKLDYVQFVPGVEPRTPSAVTKSISRFLAQNRARNDASNRQEFLLSAAEKRRKLEEDGVIKPGEDVQIASCARVDAKTQNRDLQMKYDIAKNEDGPLRKTLKASDPGTNEQQKNDMDAIFDDHREVTAKRHPALDERLRNIESHVAIKYVPSPPRSLLDRLKFLEDHLIQLEKEYPPWAALHFNQPHRGWPPPPRPTPIIVPSHLTSSDPTSLDHQSLLYNAAAVEPSKQGPSVSSMPTSDGTGSVDRSEHAVTVLSPNVKSITRFCTTYIFTGSLMAQSPSDTKAQVTLTYEGHPKFCCAKCSATIALQDELISKSFAGRDGRGYLMHSATNVKMGKKEDRPLLTGVHTVADVYCLGCNDRLGWYYMKASDSSQKYKEGRGAFSGFVFTISCTHEAYQPWKLATILGSARLSESSLEGEQVQGTWTHKPSVEEFVAAGDFLAYKFPVWTWEKGEASKARDYLPADKQYLMTRGVPCLRRATALAYTDEDEDAERLLSFGDLSATGKAEDEWVETHTGRGAGNNAAAAPGDIDEIPDVDDHTDEDVAQGMGGLSLSSGKSSGPANIPDMDDIPDMEEEDLEGDDEAAVAAPKTTAPALGVIDPSQVEVAKGNLLQVRTYDVMITYDKYYQTPRIWLIGYDENRTPLTPAQIFQDVSADHAFKTVTIEPFPHSATLQAASVHPCKHASVMKKVIERMNAGVIEEQQAQRKSTSGASTPKDKQKKWLFRRTSGNGKTDPNANGDDDIEGMRVDFYLVVFLKFIASIVPTIEVDSTTAF</sequence>
<accession>A0ACC1T7K5</accession>